<keyword evidence="6" id="KW-0812">Transmembrane</keyword>
<evidence type="ECO:0000313" key="9">
    <source>
        <dbReference type="Proteomes" id="UP000064189"/>
    </source>
</evidence>
<dbReference type="EMBL" id="LNNH01000007">
    <property type="protein sequence ID" value="KWW22284.1"/>
    <property type="molecule type" value="Genomic_DNA"/>
</dbReference>
<comment type="caution">
    <text evidence="8">The sequence shown here is derived from an EMBL/GenBank/DDBJ whole genome shotgun (WGS) entry which is preliminary data.</text>
</comment>
<dbReference type="AlphaFoldDB" id="A0A109N2G1"/>
<dbReference type="SUPFAM" id="SSF50494">
    <property type="entry name" value="Trypsin-like serine proteases"/>
    <property type="match status" value="1"/>
</dbReference>
<dbReference type="PANTHER" id="PTHR43343">
    <property type="entry name" value="PEPTIDASE S12"/>
    <property type="match status" value="1"/>
</dbReference>
<keyword evidence="3" id="KW-0378">Hydrolase</keyword>
<dbReference type="GO" id="GO:0006508">
    <property type="term" value="P:proteolysis"/>
    <property type="evidence" value="ECO:0007669"/>
    <property type="project" value="UniProtKB-KW"/>
</dbReference>
<dbReference type="Pfam" id="PF13365">
    <property type="entry name" value="Trypsin_2"/>
    <property type="match status" value="1"/>
</dbReference>
<dbReference type="RefSeq" id="WP_061140593.1">
    <property type="nucleotide sequence ID" value="NZ_LNNH01000007.1"/>
</dbReference>
<keyword evidence="4" id="KW-0720">Serine protease</keyword>
<keyword evidence="6" id="KW-1133">Transmembrane helix</keyword>
<evidence type="ECO:0000256" key="2">
    <source>
        <dbReference type="ARBA" id="ARBA00022670"/>
    </source>
</evidence>
<feature type="region of interest" description="Disordered" evidence="5">
    <location>
        <begin position="65"/>
        <end position="89"/>
    </location>
</feature>
<name>A0A109N2G1_9BACI</name>
<feature type="domain" description="PDZ" evidence="7">
    <location>
        <begin position="303"/>
        <end position="398"/>
    </location>
</feature>
<proteinExistence type="inferred from homology"/>
<dbReference type="Proteomes" id="UP000064189">
    <property type="component" value="Unassembled WGS sequence"/>
</dbReference>
<protein>
    <submittedName>
        <fullName evidence="8">Peptidase S1</fullName>
    </submittedName>
</protein>
<dbReference type="InterPro" id="IPR043504">
    <property type="entry name" value="Peptidase_S1_PA_chymotrypsin"/>
</dbReference>
<dbReference type="InterPro" id="IPR001478">
    <property type="entry name" value="PDZ"/>
</dbReference>
<evidence type="ECO:0000256" key="1">
    <source>
        <dbReference type="ARBA" id="ARBA00010541"/>
    </source>
</evidence>
<gene>
    <name evidence="8" type="ORF">AS888_13515</name>
</gene>
<dbReference type="SUPFAM" id="SSF50156">
    <property type="entry name" value="PDZ domain-like"/>
    <property type="match status" value="1"/>
</dbReference>
<dbReference type="InterPro" id="IPR009003">
    <property type="entry name" value="Peptidase_S1_PA"/>
</dbReference>
<dbReference type="InterPro" id="IPR051201">
    <property type="entry name" value="Chloro_Bact_Ser_Proteases"/>
</dbReference>
<dbReference type="GO" id="GO:0004252">
    <property type="term" value="F:serine-type endopeptidase activity"/>
    <property type="evidence" value="ECO:0007669"/>
    <property type="project" value="InterPro"/>
</dbReference>
<feature type="transmembrane region" description="Helical" evidence="6">
    <location>
        <begin position="21"/>
        <end position="44"/>
    </location>
</feature>
<keyword evidence="2" id="KW-0645">Protease</keyword>
<dbReference type="FunFam" id="2.40.10.10:FF:000001">
    <property type="entry name" value="Periplasmic serine protease DegS"/>
    <property type="match status" value="1"/>
</dbReference>
<dbReference type="PROSITE" id="PS50106">
    <property type="entry name" value="PDZ"/>
    <property type="match status" value="1"/>
</dbReference>
<evidence type="ECO:0000256" key="6">
    <source>
        <dbReference type="SAM" id="Phobius"/>
    </source>
</evidence>
<comment type="similarity">
    <text evidence="1">Belongs to the peptidase S1C family.</text>
</comment>
<organism evidence="8 9">
    <name type="scientific">Peribacillus simplex</name>
    <dbReference type="NCBI Taxonomy" id="1478"/>
    <lineage>
        <taxon>Bacteria</taxon>
        <taxon>Bacillati</taxon>
        <taxon>Bacillota</taxon>
        <taxon>Bacilli</taxon>
        <taxon>Bacillales</taxon>
        <taxon>Bacillaceae</taxon>
        <taxon>Peribacillus</taxon>
    </lineage>
</organism>
<dbReference type="Gene3D" id="2.40.10.10">
    <property type="entry name" value="Trypsin-like serine proteases"/>
    <property type="match status" value="2"/>
</dbReference>
<dbReference type="PRINTS" id="PR00834">
    <property type="entry name" value="PROTEASES2C"/>
</dbReference>
<accession>A0A109N2G1</accession>
<sequence>MEDYNGNEQVRVKEERKKGKSLWKTSLVSGTVASMVTSSVFIFGGDFIDQGKKSVDDSAQTASVAQTERAEKEGVTPQKLSTSTDSKDRANMVETASKSIVGVVNLQDTQNQSPFQQQSTESEKVETGTGSGVIYKKANGKAYIITNNHVIEGAKEVEISLYDGQKATAAVVGADALTDLAVLTIDASKAPDGIKFGNSDSMRPGEEVLAIGNPLGLDFSRSVTQGIVSATGRSISVDTSDGAWTLDVIQTDAAINPGNSGGALINTAGEVIGINSLKISESGVEGLGFAIPSNDVIPVVTELIENGKITRPYLGVSLASIEELPQYYLQDVPEAAKTGVMITSIEAGSAAEKGGLKQQDIIMEMDGTKISTAAELRKYLYTDKKIGDKVKVKVYRGKEEKTATITLQKS</sequence>
<dbReference type="PANTHER" id="PTHR43343:SF3">
    <property type="entry name" value="PROTEASE DO-LIKE 8, CHLOROPLASTIC"/>
    <property type="match status" value="1"/>
</dbReference>
<reference evidence="8 9" key="1">
    <citation type="submission" date="2015-11" db="EMBL/GenBank/DDBJ databases">
        <title>Genome Sequence of Bacillus simplex strain VanAntwerpen2.</title>
        <authorList>
            <person name="Couger M.B."/>
        </authorList>
    </citation>
    <scope>NUCLEOTIDE SEQUENCE [LARGE SCALE GENOMIC DNA]</scope>
    <source>
        <strain evidence="8 9">VanAntwerpen02</strain>
    </source>
</reference>
<keyword evidence="9" id="KW-1185">Reference proteome</keyword>
<dbReference type="SMART" id="SM00228">
    <property type="entry name" value="PDZ"/>
    <property type="match status" value="1"/>
</dbReference>
<dbReference type="Gene3D" id="2.30.42.10">
    <property type="match status" value="1"/>
</dbReference>
<dbReference type="InterPro" id="IPR036034">
    <property type="entry name" value="PDZ_sf"/>
</dbReference>
<evidence type="ECO:0000313" key="8">
    <source>
        <dbReference type="EMBL" id="KWW22284.1"/>
    </source>
</evidence>
<evidence type="ECO:0000256" key="4">
    <source>
        <dbReference type="ARBA" id="ARBA00022825"/>
    </source>
</evidence>
<keyword evidence="6" id="KW-0472">Membrane</keyword>
<evidence type="ECO:0000256" key="3">
    <source>
        <dbReference type="ARBA" id="ARBA00022801"/>
    </source>
</evidence>
<evidence type="ECO:0000256" key="5">
    <source>
        <dbReference type="SAM" id="MobiDB-lite"/>
    </source>
</evidence>
<dbReference type="InterPro" id="IPR001940">
    <property type="entry name" value="Peptidase_S1C"/>
</dbReference>
<evidence type="ECO:0000259" key="7">
    <source>
        <dbReference type="PROSITE" id="PS50106"/>
    </source>
</evidence>
<dbReference type="Pfam" id="PF13180">
    <property type="entry name" value="PDZ_2"/>
    <property type="match status" value="1"/>
</dbReference>